<dbReference type="OrthoDB" id="6099736at2759"/>
<evidence type="ECO:0000313" key="4">
    <source>
        <dbReference type="Proteomes" id="UP000683360"/>
    </source>
</evidence>
<accession>A0A8S3QNN3</accession>
<comment type="caution">
    <text evidence="3">The sequence shown here is derived from an EMBL/GenBank/DDBJ whole genome shotgun (WGS) entry which is preliminary data.</text>
</comment>
<sequence length="419" mass="49032">MDDMTVTEFLSQIGKEFVQYSDYFVQHKFLNVSSLRCIHIPDDINYIFGTVLTLGEKRQIENALMELKNVAVNEKETFEPESSALHKISGRLEDKLSQKKIELADKEHQLRQLEMPVEEPPPQGNLNYRCTNCHIRGHKADNNKGNNVCKNDRCSTFLICGQKDKHKEFREERKSLQTQIRNIRIEVESLTTEQNQFCEYKQRNDASFMKVMKDRLRKTDPVKYSKPNILMRHLMCLKSTYNGKIPPVTQNDRIELPKMVEKADEKKRELNSDSENESFVPSFKKARSSVYSNQNISQTYSSHCVPYQNHQQFQQHHPAPYNMIPQYHTFNYTNVPQQHQQQHIFDQYSMQPSYNPIYPNASMSRNPSFSFNQMPLQVIPPQSPYFSYSTPADDNYHSSTDEDQEDKSKPPKIWSPVGL</sequence>
<keyword evidence="4" id="KW-1185">Reference proteome</keyword>
<feature type="region of interest" description="Disordered" evidence="2">
    <location>
        <begin position="382"/>
        <end position="419"/>
    </location>
</feature>
<name>A0A8S3QNN3_MYTED</name>
<gene>
    <name evidence="3" type="ORF">MEDL_12041</name>
</gene>
<evidence type="ECO:0000313" key="3">
    <source>
        <dbReference type="EMBL" id="CAG2197210.1"/>
    </source>
</evidence>
<organism evidence="3 4">
    <name type="scientific">Mytilus edulis</name>
    <name type="common">Blue mussel</name>
    <dbReference type="NCBI Taxonomy" id="6550"/>
    <lineage>
        <taxon>Eukaryota</taxon>
        <taxon>Metazoa</taxon>
        <taxon>Spiralia</taxon>
        <taxon>Lophotrochozoa</taxon>
        <taxon>Mollusca</taxon>
        <taxon>Bivalvia</taxon>
        <taxon>Autobranchia</taxon>
        <taxon>Pteriomorphia</taxon>
        <taxon>Mytilida</taxon>
        <taxon>Mytiloidea</taxon>
        <taxon>Mytilidae</taxon>
        <taxon>Mytilinae</taxon>
        <taxon>Mytilus</taxon>
    </lineage>
</organism>
<reference evidence="3" key="1">
    <citation type="submission" date="2021-03" db="EMBL/GenBank/DDBJ databases">
        <authorList>
            <person name="Bekaert M."/>
        </authorList>
    </citation>
    <scope>NUCLEOTIDE SEQUENCE</scope>
</reference>
<keyword evidence="1" id="KW-0175">Coiled coil</keyword>
<feature type="coiled-coil region" evidence="1">
    <location>
        <begin position="166"/>
        <end position="193"/>
    </location>
</feature>
<dbReference type="Proteomes" id="UP000683360">
    <property type="component" value="Unassembled WGS sequence"/>
</dbReference>
<protein>
    <submittedName>
        <fullName evidence="3">Uncharacterized protein</fullName>
    </submittedName>
</protein>
<evidence type="ECO:0000256" key="2">
    <source>
        <dbReference type="SAM" id="MobiDB-lite"/>
    </source>
</evidence>
<dbReference type="EMBL" id="CAJPWZ010000640">
    <property type="protein sequence ID" value="CAG2197210.1"/>
    <property type="molecule type" value="Genomic_DNA"/>
</dbReference>
<proteinExistence type="predicted"/>
<evidence type="ECO:0000256" key="1">
    <source>
        <dbReference type="SAM" id="Coils"/>
    </source>
</evidence>
<dbReference type="AlphaFoldDB" id="A0A8S3QNN3"/>